<evidence type="ECO:0000313" key="2">
    <source>
        <dbReference type="EMBL" id="MBX7458186.1"/>
    </source>
</evidence>
<reference evidence="2 3" key="1">
    <citation type="submission" date="2021-08" db="EMBL/GenBank/DDBJ databases">
        <title>Comparative Genomics Analysis of the Genus Qipengyuania Reveals Extensive Genetic Diversity and Metabolic Versatility, Including the Description of Fifteen Novel Species.</title>
        <authorList>
            <person name="Liu Y."/>
        </authorList>
    </citation>
    <scope>NUCLEOTIDE SEQUENCE [LARGE SCALE GENOMIC DNA]</scope>
    <source>
        <strain evidence="2 3">1NDH17</strain>
    </source>
</reference>
<feature type="signal peptide" evidence="1">
    <location>
        <begin position="1"/>
        <end position="21"/>
    </location>
</feature>
<dbReference type="EMBL" id="JAIGNK010000002">
    <property type="protein sequence ID" value="MBX7458186.1"/>
    <property type="molecule type" value="Genomic_DNA"/>
</dbReference>
<name>A0ABS7J141_9SPHN</name>
<keyword evidence="3" id="KW-1185">Reference proteome</keyword>
<accession>A0ABS7J141</accession>
<gene>
    <name evidence="2" type="ORF">K3152_08000</name>
</gene>
<evidence type="ECO:0008006" key="4">
    <source>
        <dbReference type="Google" id="ProtNLM"/>
    </source>
</evidence>
<dbReference type="Proteomes" id="UP000783253">
    <property type="component" value="Unassembled WGS sequence"/>
</dbReference>
<evidence type="ECO:0000313" key="3">
    <source>
        <dbReference type="Proteomes" id="UP000783253"/>
    </source>
</evidence>
<proteinExistence type="predicted"/>
<organism evidence="2 3">
    <name type="scientific">Qipengyuania polymorpha</name>
    <dbReference type="NCBI Taxonomy" id="2867234"/>
    <lineage>
        <taxon>Bacteria</taxon>
        <taxon>Pseudomonadati</taxon>
        <taxon>Pseudomonadota</taxon>
        <taxon>Alphaproteobacteria</taxon>
        <taxon>Sphingomonadales</taxon>
        <taxon>Erythrobacteraceae</taxon>
        <taxon>Qipengyuania</taxon>
    </lineage>
</organism>
<dbReference type="RefSeq" id="WP_221573563.1">
    <property type="nucleotide sequence ID" value="NZ_JAIGNK010000002.1"/>
</dbReference>
<feature type="chain" id="PRO_5046745275" description="DUF2059 domain-containing protein" evidence="1">
    <location>
        <begin position="22"/>
        <end position="246"/>
    </location>
</feature>
<protein>
    <recommendedName>
        <fullName evidence="4">DUF2059 domain-containing protein</fullName>
    </recommendedName>
</protein>
<keyword evidence="1" id="KW-0732">Signal</keyword>
<sequence>MKNQSLSAILLSFAIPHIAFAQDVVPAVVSEQDSYEALVESMIPPGGLEAAQANTLREIRAAYQQDPDFADLEQSCPGTIGVVMDTMTPILKEYDIIELRLRREAMLEILKVELSPDQARLAADFYSSPLGRKLMGAVAANHSLSNTLQSVMASEDETPLIDSETVSKDNREAAIKAVSELSPEEIQTIRSQIGEEEWYFALMATRPKMLEAAMAIANSDFAPHLDKRLDEEVEAAMTSHLETCGY</sequence>
<evidence type="ECO:0000256" key="1">
    <source>
        <dbReference type="SAM" id="SignalP"/>
    </source>
</evidence>
<comment type="caution">
    <text evidence="2">The sequence shown here is derived from an EMBL/GenBank/DDBJ whole genome shotgun (WGS) entry which is preliminary data.</text>
</comment>